<dbReference type="EC" id="6.1.1.2" evidence="2"/>
<protein>
    <submittedName>
        <fullName evidence="2">Tryptophanyl-tRNA synthetase</fullName>
        <ecNumber evidence="2">6.1.1.2</ecNumber>
    </submittedName>
</protein>
<gene>
    <name evidence="2" type="ORF">AVDCRST_MAG68-2707</name>
</gene>
<feature type="non-terminal residue" evidence="2">
    <location>
        <position position="1"/>
    </location>
</feature>
<feature type="compositionally biased region" description="Basic and acidic residues" evidence="1">
    <location>
        <begin position="19"/>
        <end position="34"/>
    </location>
</feature>
<feature type="compositionally biased region" description="Basic and acidic residues" evidence="1">
    <location>
        <begin position="312"/>
        <end position="321"/>
    </location>
</feature>
<keyword evidence="2" id="KW-0436">Ligase</keyword>
<feature type="compositionally biased region" description="Basic residues" evidence="1">
    <location>
        <begin position="157"/>
        <end position="170"/>
    </location>
</feature>
<feature type="non-terminal residue" evidence="2">
    <location>
        <position position="321"/>
    </location>
</feature>
<dbReference type="GO" id="GO:0004830">
    <property type="term" value="F:tryptophan-tRNA ligase activity"/>
    <property type="evidence" value="ECO:0007669"/>
    <property type="project" value="UniProtKB-EC"/>
</dbReference>
<evidence type="ECO:0000313" key="2">
    <source>
        <dbReference type="EMBL" id="CAA9334902.1"/>
    </source>
</evidence>
<dbReference type="EMBL" id="CADCTW010000130">
    <property type="protein sequence ID" value="CAA9334902.1"/>
    <property type="molecule type" value="Genomic_DNA"/>
</dbReference>
<name>A0A6J4LL48_9BACT</name>
<accession>A0A6J4LL48</accession>
<proteinExistence type="predicted"/>
<feature type="compositionally biased region" description="Basic residues" evidence="1">
    <location>
        <begin position="290"/>
        <end position="311"/>
    </location>
</feature>
<keyword evidence="2" id="KW-0030">Aminoacyl-tRNA synthetase</keyword>
<organism evidence="2">
    <name type="scientific">uncultured Gemmatimonadota bacterium</name>
    <dbReference type="NCBI Taxonomy" id="203437"/>
    <lineage>
        <taxon>Bacteria</taxon>
        <taxon>Pseudomonadati</taxon>
        <taxon>Gemmatimonadota</taxon>
        <taxon>environmental samples</taxon>
    </lineage>
</organism>
<sequence>EAHPDGDPALGHSPYRQLLRRDEADPGHAGEGRSVRLPGRPPRPHLASRRGRHAGERARGHRGLPGLRAGPGKDGVLAPVRHPGPRGADVDPQHAHAQAHAGAGRVVQGQGGAGDRRQRRPLHLPRPPGGRHPPVRLRRRPRGPRPAAAPGDDARHRGQVQRRVRRHLQAPRRGDQRRSGRRAGAGRAQDEQELRQHAGALPGREADAQEGDEHRHRLHAAGGAQGPRGLQHPGPLPPRGLARAGGEDGGRLPRRRHRLRRLQEAPLRVAAGVLRPHARPPRRDPGAPRLRGRGAGRGRPPRPRHRRRHHGPGAERGRAPV</sequence>
<feature type="compositionally biased region" description="Basic residues" evidence="1">
    <location>
        <begin position="42"/>
        <end position="52"/>
    </location>
</feature>
<feature type="compositionally biased region" description="Low complexity" evidence="1">
    <location>
        <begin position="95"/>
        <end position="108"/>
    </location>
</feature>
<feature type="compositionally biased region" description="Basic residues" evidence="1">
    <location>
        <begin position="133"/>
        <end position="143"/>
    </location>
</feature>
<feature type="compositionally biased region" description="Basic and acidic residues" evidence="1">
    <location>
        <begin position="204"/>
        <end position="215"/>
    </location>
</feature>
<feature type="region of interest" description="Disordered" evidence="1">
    <location>
        <begin position="1"/>
        <end position="321"/>
    </location>
</feature>
<evidence type="ECO:0000256" key="1">
    <source>
        <dbReference type="SAM" id="MobiDB-lite"/>
    </source>
</evidence>
<dbReference type="AlphaFoldDB" id="A0A6J4LL48"/>
<reference evidence="2" key="1">
    <citation type="submission" date="2020-02" db="EMBL/GenBank/DDBJ databases">
        <authorList>
            <person name="Meier V. D."/>
        </authorList>
    </citation>
    <scope>NUCLEOTIDE SEQUENCE</scope>
    <source>
        <strain evidence="2">AVDCRST_MAG68</strain>
    </source>
</reference>